<dbReference type="PANTHER" id="PTHR28094:SF2">
    <property type="entry name" value="BACTERIOPHAGE T5 ORF172 DNA-BINDING DOMAIN-CONTAINING PROTEIN"/>
    <property type="match status" value="1"/>
</dbReference>
<name>A0A8H7AWQ0_9EURO</name>
<protein>
    <recommendedName>
        <fullName evidence="2">Bacteriophage T5 Orf172 DNA-binding domain-containing protein</fullName>
    </recommendedName>
</protein>
<dbReference type="OrthoDB" id="2417614at2759"/>
<keyword evidence="4" id="KW-1185">Reference proteome</keyword>
<evidence type="ECO:0000259" key="2">
    <source>
        <dbReference type="SMART" id="SM00974"/>
    </source>
</evidence>
<gene>
    <name evidence="3" type="ORF">GJ744_000052</name>
</gene>
<organism evidence="3 4">
    <name type="scientific">Endocarpon pusillum</name>
    <dbReference type="NCBI Taxonomy" id="364733"/>
    <lineage>
        <taxon>Eukaryota</taxon>
        <taxon>Fungi</taxon>
        <taxon>Dikarya</taxon>
        <taxon>Ascomycota</taxon>
        <taxon>Pezizomycotina</taxon>
        <taxon>Eurotiomycetes</taxon>
        <taxon>Chaetothyriomycetidae</taxon>
        <taxon>Verrucariales</taxon>
        <taxon>Verrucariaceae</taxon>
        <taxon>Endocarpon</taxon>
    </lineage>
</organism>
<dbReference type="Pfam" id="PF10544">
    <property type="entry name" value="T5orf172"/>
    <property type="match status" value="1"/>
</dbReference>
<proteinExistence type="predicted"/>
<dbReference type="AlphaFoldDB" id="A0A8H7AWQ0"/>
<dbReference type="SMART" id="SM00974">
    <property type="entry name" value="T5orf172"/>
    <property type="match status" value="1"/>
</dbReference>
<comment type="caution">
    <text evidence="3">The sequence shown here is derived from an EMBL/GenBank/DDBJ whole genome shotgun (WGS) entry which is preliminary data.</text>
</comment>
<feature type="domain" description="Bacteriophage T5 Orf172 DNA-binding" evidence="2">
    <location>
        <begin position="369"/>
        <end position="479"/>
    </location>
</feature>
<feature type="compositionally biased region" description="Low complexity" evidence="1">
    <location>
        <begin position="37"/>
        <end position="46"/>
    </location>
</feature>
<feature type="region of interest" description="Disordered" evidence="1">
    <location>
        <begin position="222"/>
        <end position="290"/>
    </location>
</feature>
<dbReference type="InterPro" id="IPR053006">
    <property type="entry name" value="Meiosis_regulatory"/>
</dbReference>
<accession>A0A8H7AWQ0</accession>
<feature type="compositionally biased region" description="Polar residues" evidence="1">
    <location>
        <begin position="233"/>
        <end position="245"/>
    </location>
</feature>
<evidence type="ECO:0000256" key="1">
    <source>
        <dbReference type="SAM" id="MobiDB-lite"/>
    </source>
</evidence>
<dbReference type="InterPro" id="IPR018306">
    <property type="entry name" value="Phage_T5_Orf172_DNA-bd"/>
</dbReference>
<feature type="region of interest" description="Disordered" evidence="1">
    <location>
        <begin position="327"/>
        <end position="369"/>
    </location>
</feature>
<sequence length="487" mass="54133">MTFAPHTPEALLPRSDSKNPATTCKGITANGRPCRRSLGSSPASSPGPSPLKGRGVLAVLREEQDDGNAAAAFYCWQHKDQAEKMANCEQNHTDLFPLQERTSIDTLVDRVGVMNLEEDLAPTATRQKRKKTRNGASTARPKLPSDWQHMQGPLMSVPSDMLSPAAHPKQQRRRKQPRSNVKASILCCVRDVGDDEQLASSHHSQDASDVPPNRVVEIMQKNTVPAVQPARLSAQTPSPMSQRPNPSTPDRRSALSPGLRTPTTPTRPSMLTTPQSTGSQTQGLLSLLPPHLSPQTTSILLNELSKPISAADAEGYIYMFWLTPESDSSKPDDDAASDLLEAPTASQPQTRRKSDVLQRYASQRRGPTQPKTVLLKIGRAENVHRRLSQWSKQCSYNITLIRYYPYNPSRSPPQSDRSVLPRKVPHVHRVERLIHVELAEKRVTEQGACENCGREHREWFEVEASREGLRAVDEVIRRWVGWAEGLE</sequence>
<evidence type="ECO:0000313" key="4">
    <source>
        <dbReference type="Proteomes" id="UP000606974"/>
    </source>
</evidence>
<dbReference type="Proteomes" id="UP000606974">
    <property type="component" value="Unassembled WGS sequence"/>
</dbReference>
<dbReference type="PANTHER" id="PTHR28094">
    <property type="entry name" value="MEIOTICALLY UP-REGULATED GENE 113 PROTEIN"/>
    <property type="match status" value="1"/>
</dbReference>
<reference evidence="3" key="1">
    <citation type="submission" date="2020-02" db="EMBL/GenBank/DDBJ databases">
        <authorList>
            <person name="Palmer J.M."/>
        </authorList>
    </citation>
    <scope>NUCLEOTIDE SEQUENCE</scope>
    <source>
        <strain evidence="3">EPUS1.4</strain>
        <tissue evidence="3">Thallus</tissue>
    </source>
</reference>
<feature type="region of interest" description="Disordered" evidence="1">
    <location>
        <begin position="120"/>
        <end position="182"/>
    </location>
</feature>
<dbReference type="EMBL" id="JAACFV010000001">
    <property type="protein sequence ID" value="KAF7514282.1"/>
    <property type="molecule type" value="Genomic_DNA"/>
</dbReference>
<evidence type="ECO:0000313" key="3">
    <source>
        <dbReference type="EMBL" id="KAF7514282.1"/>
    </source>
</evidence>
<feature type="compositionally biased region" description="Low complexity" evidence="1">
    <location>
        <begin position="255"/>
        <end position="290"/>
    </location>
</feature>
<feature type="region of interest" description="Disordered" evidence="1">
    <location>
        <begin position="1"/>
        <end position="53"/>
    </location>
</feature>